<evidence type="ECO:0000313" key="3">
    <source>
        <dbReference type="EMBL" id="KAJ6644130.1"/>
    </source>
</evidence>
<keyword evidence="4" id="KW-1185">Reference proteome</keyword>
<protein>
    <recommendedName>
        <fullName evidence="2">DUF4802 domain-containing protein</fullName>
    </recommendedName>
</protein>
<dbReference type="InterPro" id="IPR032061">
    <property type="entry name" value="DUF4802"/>
</dbReference>
<feature type="domain" description="DUF4802" evidence="2">
    <location>
        <begin position="177"/>
        <end position="208"/>
    </location>
</feature>
<dbReference type="EMBL" id="WJQU01000002">
    <property type="protein sequence ID" value="KAJ6644130.1"/>
    <property type="molecule type" value="Genomic_DNA"/>
</dbReference>
<feature type="compositionally biased region" description="Polar residues" evidence="1">
    <location>
        <begin position="51"/>
        <end position="70"/>
    </location>
</feature>
<dbReference type="Proteomes" id="UP001151699">
    <property type="component" value="Chromosome B"/>
</dbReference>
<dbReference type="AlphaFoldDB" id="A0A9Q0S5K5"/>
<feature type="compositionally biased region" description="Low complexity" evidence="1">
    <location>
        <begin position="83"/>
        <end position="97"/>
    </location>
</feature>
<evidence type="ECO:0000259" key="2">
    <source>
        <dbReference type="Pfam" id="PF16060"/>
    </source>
</evidence>
<name>A0A9Q0S5K5_9DIPT</name>
<sequence>MNTKMDDMFLQCNKNAIYVLNTSYRYGELDMINLFGSPAGRAINEITSTKTCSNSESNNISTKSSANNHLQQQQQQPHKHHSSQQQFSCNSQQTTNSIDNRSLHQQHNEIRYNYCSNDSSIEKTTRNLIFKSNVIAKKAKFWKFLEEDKCNKNSIEDLSTSSSGKSSLSLWRRQSKKSSSELYREAAQMLGLSCTLSDSCRCLDCQVRTLNI</sequence>
<comment type="caution">
    <text evidence="3">The sequence shown here is derived from an EMBL/GenBank/DDBJ whole genome shotgun (WGS) entry which is preliminary data.</text>
</comment>
<feature type="region of interest" description="Disordered" evidence="1">
    <location>
        <begin position="51"/>
        <end position="97"/>
    </location>
</feature>
<organism evidence="3 4">
    <name type="scientific">Pseudolycoriella hygida</name>
    <dbReference type="NCBI Taxonomy" id="35572"/>
    <lineage>
        <taxon>Eukaryota</taxon>
        <taxon>Metazoa</taxon>
        <taxon>Ecdysozoa</taxon>
        <taxon>Arthropoda</taxon>
        <taxon>Hexapoda</taxon>
        <taxon>Insecta</taxon>
        <taxon>Pterygota</taxon>
        <taxon>Neoptera</taxon>
        <taxon>Endopterygota</taxon>
        <taxon>Diptera</taxon>
        <taxon>Nematocera</taxon>
        <taxon>Sciaroidea</taxon>
        <taxon>Sciaridae</taxon>
        <taxon>Pseudolycoriella</taxon>
    </lineage>
</organism>
<dbReference type="Pfam" id="PF16060">
    <property type="entry name" value="DUF4802"/>
    <property type="match status" value="1"/>
</dbReference>
<proteinExistence type="predicted"/>
<evidence type="ECO:0000256" key="1">
    <source>
        <dbReference type="SAM" id="MobiDB-lite"/>
    </source>
</evidence>
<accession>A0A9Q0S5K5</accession>
<evidence type="ECO:0000313" key="4">
    <source>
        <dbReference type="Proteomes" id="UP001151699"/>
    </source>
</evidence>
<gene>
    <name evidence="3" type="ORF">Bhyg_09096</name>
</gene>
<dbReference type="OrthoDB" id="6781345at2759"/>
<reference evidence="3" key="1">
    <citation type="submission" date="2022-07" db="EMBL/GenBank/DDBJ databases">
        <authorList>
            <person name="Trinca V."/>
            <person name="Uliana J.V.C."/>
            <person name="Torres T.T."/>
            <person name="Ward R.J."/>
            <person name="Monesi N."/>
        </authorList>
    </citation>
    <scope>NUCLEOTIDE SEQUENCE</scope>
    <source>
        <strain evidence="3">HSMRA1968</strain>
        <tissue evidence="3">Whole embryos</tissue>
    </source>
</reference>